<reference evidence="1" key="1">
    <citation type="submission" date="2001-05" db="EMBL/GenBank/DDBJ databases">
        <title>Oryza sativa nipponbare(GA3) genomic DNA, chromosome 7, BAC clone:OJ1048_C10.</title>
        <authorList>
            <person name="Sasaki T."/>
            <person name="Matsumoto T."/>
            <person name="Yamamoto K."/>
        </authorList>
    </citation>
    <scope>NUCLEOTIDE SEQUENCE</scope>
</reference>
<evidence type="ECO:0000313" key="1">
    <source>
        <dbReference type="EMBL" id="BAC79517.1"/>
    </source>
</evidence>
<sequence>MGGESSAGRTLVRELVGWPHTRENIAGRLSLPSGRVLGRELAGQQHTGEELLVGHVWGRELAGRPHMSRGARRSAARRNELLEGYTRGGSSPAGCALGRELASWPAAIATSVASSSLSPQAPPAASTATTSTCNPTATSTCYFRFDAIVATSLAAGVATCCCHDASVAVSGAYSPFLLAVATTHGASSLPPFVASVVAGIESTVVQQLHQQVCAISNDGDDLDVHSSCSQPPALCCCCGYAVLAWRR</sequence>
<name>Q7XIY2_ORYSJ</name>
<reference evidence="3" key="3">
    <citation type="journal article" date="2005" name="Nature">
        <title>The map-based sequence of the rice genome.</title>
        <authorList>
            <consortium name="International rice genome sequencing project (IRGSP)"/>
            <person name="Matsumoto T."/>
            <person name="Wu J."/>
            <person name="Kanamori H."/>
            <person name="Katayose Y."/>
            <person name="Fujisawa M."/>
            <person name="Namiki N."/>
            <person name="Mizuno H."/>
            <person name="Yamamoto K."/>
            <person name="Antonio B.A."/>
            <person name="Baba T."/>
            <person name="Sakata K."/>
            <person name="Nagamura Y."/>
            <person name="Aoki H."/>
            <person name="Arikawa K."/>
            <person name="Arita K."/>
            <person name="Bito T."/>
            <person name="Chiden Y."/>
            <person name="Fujitsuka N."/>
            <person name="Fukunaka R."/>
            <person name="Hamada M."/>
            <person name="Harada C."/>
            <person name="Hayashi A."/>
            <person name="Hijishita S."/>
            <person name="Honda M."/>
            <person name="Hosokawa S."/>
            <person name="Ichikawa Y."/>
            <person name="Idonuma A."/>
            <person name="Iijima M."/>
            <person name="Ikeda M."/>
            <person name="Ikeno M."/>
            <person name="Ito K."/>
            <person name="Ito S."/>
            <person name="Ito T."/>
            <person name="Ito Y."/>
            <person name="Ito Y."/>
            <person name="Iwabuchi A."/>
            <person name="Kamiya K."/>
            <person name="Karasawa W."/>
            <person name="Kurita K."/>
            <person name="Katagiri S."/>
            <person name="Kikuta A."/>
            <person name="Kobayashi H."/>
            <person name="Kobayashi N."/>
            <person name="Machita K."/>
            <person name="Maehara T."/>
            <person name="Masukawa M."/>
            <person name="Mizubayashi T."/>
            <person name="Mukai Y."/>
            <person name="Nagasaki H."/>
            <person name="Nagata Y."/>
            <person name="Naito S."/>
            <person name="Nakashima M."/>
            <person name="Nakama Y."/>
            <person name="Nakamichi Y."/>
            <person name="Nakamura M."/>
            <person name="Meguro A."/>
            <person name="Negishi M."/>
            <person name="Ohta I."/>
            <person name="Ohta T."/>
            <person name="Okamoto M."/>
            <person name="Ono N."/>
            <person name="Saji S."/>
            <person name="Sakaguchi M."/>
            <person name="Sakai K."/>
            <person name="Shibata M."/>
            <person name="Shimokawa T."/>
            <person name="Song J."/>
            <person name="Takazaki Y."/>
            <person name="Terasawa K."/>
            <person name="Tsugane M."/>
            <person name="Tsuji K."/>
            <person name="Ueda S."/>
            <person name="Waki K."/>
            <person name="Yamagata H."/>
            <person name="Yamamoto M."/>
            <person name="Yamamoto S."/>
            <person name="Yamane H."/>
            <person name="Yoshiki S."/>
            <person name="Yoshihara R."/>
            <person name="Yukawa K."/>
            <person name="Zhong H."/>
            <person name="Yano M."/>
            <person name="Yuan Q."/>
            <person name="Ouyang S."/>
            <person name="Liu J."/>
            <person name="Jones K.M."/>
            <person name="Gansberger K."/>
            <person name="Moffat K."/>
            <person name="Hill J."/>
            <person name="Bera J."/>
            <person name="Fadrosh D."/>
            <person name="Jin S."/>
            <person name="Johri S."/>
            <person name="Kim M."/>
            <person name="Overton L."/>
            <person name="Reardon M."/>
            <person name="Tsitrin T."/>
            <person name="Vuong H."/>
            <person name="Weaver B."/>
            <person name="Ciecko A."/>
            <person name="Tallon L."/>
            <person name="Jackson J."/>
            <person name="Pai G."/>
            <person name="Aken S.V."/>
            <person name="Utterback T."/>
            <person name="Reidmuller S."/>
            <person name="Feldblyum T."/>
            <person name="Hsiao J."/>
            <person name="Zismann V."/>
            <person name="Iobst S."/>
            <person name="de Vazeille A.R."/>
            <person name="Buell C.R."/>
            <person name="Ying K."/>
            <person name="Li Y."/>
            <person name="Lu T."/>
            <person name="Huang Y."/>
            <person name="Zhao Q."/>
            <person name="Feng Q."/>
            <person name="Zhang L."/>
            <person name="Zhu J."/>
            <person name="Weng Q."/>
            <person name="Mu J."/>
            <person name="Lu Y."/>
            <person name="Fan D."/>
            <person name="Liu Y."/>
            <person name="Guan J."/>
            <person name="Zhang Y."/>
            <person name="Yu S."/>
            <person name="Liu X."/>
            <person name="Zhang Y."/>
            <person name="Hong G."/>
            <person name="Han B."/>
            <person name="Choisne N."/>
            <person name="Demange N."/>
            <person name="Orjeda G."/>
            <person name="Samain S."/>
            <person name="Cattolico L."/>
            <person name="Pelletier E."/>
            <person name="Couloux A."/>
            <person name="Segurens B."/>
            <person name="Wincker P."/>
            <person name="D'Hont A."/>
            <person name="Scarpelli C."/>
            <person name="Weissenbach J."/>
            <person name="Salanoubat M."/>
            <person name="Quetier F."/>
            <person name="Yu Y."/>
            <person name="Kim H.R."/>
            <person name="Rambo T."/>
            <person name="Currie J."/>
            <person name="Collura K."/>
            <person name="Luo M."/>
            <person name="Yang T."/>
            <person name="Ammiraju J.S.S."/>
            <person name="Engler F."/>
            <person name="Soderlund C."/>
            <person name="Wing R.A."/>
            <person name="Palmer L.E."/>
            <person name="de la Bastide M."/>
            <person name="Spiegel L."/>
            <person name="Nascimento L."/>
            <person name="Zutavern T."/>
            <person name="O'Shaughnessy A."/>
            <person name="Dike S."/>
            <person name="Dedhia N."/>
            <person name="Preston R."/>
            <person name="Balija V."/>
            <person name="McCombie W.R."/>
            <person name="Chow T."/>
            <person name="Chen H."/>
            <person name="Chung M."/>
            <person name="Chen C."/>
            <person name="Shaw J."/>
            <person name="Wu H."/>
            <person name="Hsiao K."/>
            <person name="Chao Y."/>
            <person name="Chu M."/>
            <person name="Cheng C."/>
            <person name="Hour A."/>
            <person name="Lee P."/>
            <person name="Lin S."/>
            <person name="Lin Y."/>
            <person name="Liou J."/>
            <person name="Liu S."/>
            <person name="Hsing Y."/>
            <person name="Raghuvanshi S."/>
            <person name="Mohanty A."/>
            <person name="Bharti A.K."/>
            <person name="Gaur A."/>
            <person name="Gupta V."/>
            <person name="Kumar D."/>
            <person name="Ravi V."/>
            <person name="Vij S."/>
            <person name="Kapur A."/>
            <person name="Khurana P."/>
            <person name="Khurana P."/>
            <person name="Khurana J.P."/>
            <person name="Tyagi A.K."/>
            <person name="Gaikwad K."/>
            <person name="Singh A."/>
            <person name="Dalal V."/>
            <person name="Srivastava S."/>
            <person name="Dixit A."/>
            <person name="Pal A.K."/>
            <person name="Ghazi I.A."/>
            <person name="Yadav M."/>
            <person name="Pandit A."/>
            <person name="Bhargava A."/>
            <person name="Sureshbabu K."/>
            <person name="Batra K."/>
            <person name="Sharma T.R."/>
            <person name="Mohapatra T."/>
            <person name="Singh N.K."/>
            <person name="Messing J."/>
            <person name="Nelson A.B."/>
            <person name="Fuks G."/>
            <person name="Kavchok S."/>
            <person name="Keizer G."/>
            <person name="Linton E."/>
            <person name="Llaca V."/>
            <person name="Song R."/>
            <person name="Tanyolac B."/>
            <person name="Young S."/>
            <person name="Ho-Il K."/>
            <person name="Hahn J.H."/>
            <person name="Sangsakoo G."/>
            <person name="Vanavichit A."/>
            <person name="de Mattos Luiz.A.T."/>
            <person name="Zimmer P.D."/>
            <person name="Malone G."/>
            <person name="Dellagostin O."/>
            <person name="de Oliveira A.C."/>
            <person name="Bevan M."/>
            <person name="Bancroft I."/>
            <person name="Minx P."/>
            <person name="Cordum H."/>
            <person name="Wilson R."/>
            <person name="Cheng Z."/>
            <person name="Jin W."/>
            <person name="Jiang J."/>
            <person name="Leong S.A."/>
            <person name="Iwama H."/>
            <person name="Gojobori T."/>
            <person name="Itoh T."/>
            <person name="Niimura Y."/>
            <person name="Fujii Y."/>
            <person name="Habara T."/>
            <person name="Sakai H."/>
            <person name="Sato Y."/>
            <person name="Wilson G."/>
            <person name="Kumar K."/>
            <person name="McCouch S."/>
            <person name="Juretic N."/>
            <person name="Hoen D."/>
            <person name="Wright S."/>
            <person name="Bruskiewich R."/>
            <person name="Bureau T."/>
            <person name="Miyao A."/>
            <person name="Hirochika H."/>
            <person name="Nishikawa T."/>
            <person name="Kadowaki K."/>
            <person name="Sugiura M."/>
            <person name="Burr B."/>
            <person name="Sasaki T."/>
        </authorList>
    </citation>
    <scope>NUCLEOTIDE SEQUENCE [LARGE SCALE GENOMIC DNA]</scope>
    <source>
        <strain evidence="3">cv. Nipponbare</strain>
    </source>
</reference>
<organism evidence="1 3">
    <name type="scientific">Oryza sativa subsp. japonica</name>
    <name type="common">Rice</name>
    <dbReference type="NCBI Taxonomy" id="39947"/>
    <lineage>
        <taxon>Eukaryota</taxon>
        <taxon>Viridiplantae</taxon>
        <taxon>Streptophyta</taxon>
        <taxon>Embryophyta</taxon>
        <taxon>Tracheophyta</taxon>
        <taxon>Spermatophyta</taxon>
        <taxon>Magnoliopsida</taxon>
        <taxon>Liliopsida</taxon>
        <taxon>Poales</taxon>
        <taxon>Poaceae</taxon>
        <taxon>BOP clade</taxon>
        <taxon>Oryzoideae</taxon>
        <taxon>Oryzeae</taxon>
        <taxon>Oryzinae</taxon>
        <taxon>Oryza</taxon>
        <taxon>Oryza sativa</taxon>
    </lineage>
</organism>
<proteinExistence type="predicted"/>
<dbReference type="EMBL" id="AP003704">
    <property type="protein sequence ID" value="BAC79517.1"/>
    <property type="molecule type" value="Genomic_DNA"/>
</dbReference>
<reference evidence="2" key="2">
    <citation type="submission" date="2003-01" db="EMBL/GenBank/DDBJ databases">
        <title>Oryza sativa nipponbare(GA3) genomic DNA, chromosome 7, BAC clone:B1364A02.</title>
        <authorList>
            <person name="Sasaki T."/>
            <person name="Matsumoto T."/>
            <person name="Katayose Y."/>
        </authorList>
    </citation>
    <scope>NUCLEOTIDE SEQUENCE</scope>
</reference>
<dbReference type="Proteomes" id="UP000000763">
    <property type="component" value="Chromosome 7"/>
</dbReference>
<accession>Q7XIY2</accession>
<reference evidence="3" key="4">
    <citation type="journal article" date="2008" name="Nucleic Acids Res.">
        <title>The rice annotation project database (RAP-DB): 2008 update.</title>
        <authorList>
            <consortium name="The rice annotation project (RAP)"/>
        </authorList>
    </citation>
    <scope>GENOME REANNOTATION</scope>
    <source>
        <strain evidence="3">cv. Nipponbare</strain>
    </source>
</reference>
<dbReference type="EMBL" id="AP006163">
    <property type="protein sequence ID" value="BAD31915.1"/>
    <property type="molecule type" value="Genomic_DNA"/>
</dbReference>
<dbReference type="AlphaFoldDB" id="Q7XIY2"/>
<protein>
    <submittedName>
        <fullName evidence="1">Uncharacterized protein</fullName>
    </submittedName>
</protein>
<evidence type="ECO:0000313" key="2">
    <source>
        <dbReference type="EMBL" id="BAD31915.1"/>
    </source>
</evidence>
<gene>
    <name evidence="2" type="ORF">B1364A02.15</name>
    <name evidence="1" type="ORF">OJ1048_C10.16</name>
</gene>
<evidence type="ECO:0000313" key="3">
    <source>
        <dbReference type="Proteomes" id="UP000000763"/>
    </source>
</evidence>